<evidence type="ECO:0000313" key="2">
    <source>
        <dbReference type="Proteomes" id="UP000309170"/>
    </source>
</evidence>
<reference evidence="1 2" key="1">
    <citation type="journal article" date="2019" name="Environ. Microbiol.">
        <title>An active ?-lactamase is a part of an orchestrated cell wall stress resistance network of Bacillus subtilis and related rhizosphere species.</title>
        <authorList>
            <person name="Bucher T."/>
            <person name="Keren-Paz A."/>
            <person name="Hausser J."/>
            <person name="Olender T."/>
            <person name="Cytryn E."/>
            <person name="Kolodkin-Gal I."/>
        </authorList>
    </citation>
    <scope>NUCLEOTIDE SEQUENCE [LARGE SCALE GENOMIC DNA]</scope>
    <source>
        <strain evidence="1 2">I4</strain>
    </source>
</reference>
<protein>
    <submittedName>
        <fullName evidence="1">Uncharacterized protein</fullName>
    </submittedName>
</protein>
<dbReference type="EMBL" id="SZNT01000559">
    <property type="protein sequence ID" value="TKH06088.1"/>
    <property type="molecule type" value="Genomic_DNA"/>
</dbReference>
<proteinExistence type="predicted"/>
<comment type="caution">
    <text evidence="1">The sequence shown here is derived from an EMBL/GenBank/DDBJ whole genome shotgun (WGS) entry which is preliminary data.</text>
</comment>
<dbReference type="AlphaFoldDB" id="A0A9X8ZCZ4"/>
<organism evidence="1 2">
    <name type="scientific">Peribacillus simplex</name>
    <dbReference type="NCBI Taxonomy" id="1478"/>
    <lineage>
        <taxon>Bacteria</taxon>
        <taxon>Bacillati</taxon>
        <taxon>Bacillota</taxon>
        <taxon>Bacilli</taxon>
        <taxon>Bacillales</taxon>
        <taxon>Bacillaceae</taxon>
        <taxon>Peribacillus</taxon>
    </lineage>
</organism>
<accession>A0A9X8ZCZ4</accession>
<sequence>MFKLLKLNLLVDTVDHFFCMLTHIEIQVFKSLFMFSDERPITTDEVMPITFIEREDTQPQIKLTKTGDVGWVPSEAVSKISGE</sequence>
<gene>
    <name evidence="1" type="ORF">FC678_23750</name>
</gene>
<dbReference type="Proteomes" id="UP000309170">
    <property type="component" value="Unassembled WGS sequence"/>
</dbReference>
<evidence type="ECO:0000313" key="1">
    <source>
        <dbReference type="EMBL" id="TKH06088.1"/>
    </source>
</evidence>
<dbReference type="RefSeq" id="WP_137019569.1">
    <property type="nucleotide sequence ID" value="NZ_SZNS01000057.1"/>
</dbReference>
<name>A0A9X8ZCZ4_9BACI</name>